<comment type="caution">
    <text evidence="1">The sequence shown here is derived from an EMBL/GenBank/DDBJ whole genome shotgun (WGS) entry which is preliminary data.</text>
</comment>
<gene>
    <name evidence="1" type="ORF">SNAT2548_LOCUS23599</name>
</gene>
<dbReference type="Pfam" id="PF07209">
    <property type="entry name" value="DUF1415"/>
    <property type="match status" value="1"/>
</dbReference>
<evidence type="ECO:0000313" key="2">
    <source>
        <dbReference type="Proteomes" id="UP000604046"/>
    </source>
</evidence>
<protein>
    <submittedName>
        <fullName evidence="1">Uncharacterized protein</fullName>
    </submittedName>
</protein>
<dbReference type="AlphaFoldDB" id="A0A812RDZ4"/>
<evidence type="ECO:0000313" key="1">
    <source>
        <dbReference type="EMBL" id="CAE7434555.1"/>
    </source>
</evidence>
<dbReference type="InterPro" id="IPR009858">
    <property type="entry name" value="DUF1415"/>
</dbReference>
<dbReference type="Proteomes" id="UP000604046">
    <property type="component" value="Unassembled WGS sequence"/>
</dbReference>
<reference evidence="1" key="1">
    <citation type="submission" date="2021-02" db="EMBL/GenBank/DDBJ databases">
        <authorList>
            <person name="Dougan E. K."/>
            <person name="Rhodes N."/>
            <person name="Thang M."/>
            <person name="Chan C."/>
        </authorList>
    </citation>
    <scope>NUCLEOTIDE SEQUENCE</scope>
</reference>
<accession>A0A812RDZ4</accession>
<keyword evidence="2" id="KW-1185">Reference proteome</keyword>
<dbReference type="EMBL" id="CAJNDS010002327">
    <property type="protein sequence ID" value="CAE7434555.1"/>
    <property type="molecule type" value="Genomic_DNA"/>
</dbReference>
<dbReference type="OrthoDB" id="438495at2759"/>
<name>A0A812RDZ4_9DINO</name>
<proteinExistence type="predicted"/>
<sequence length="178" mass="19535">MESEQEEVAAALVTHAQLLALQRPPQDEGATTLLVAPRCPKLRDFEDYLELCSWVEEAFSEGNLIGKVQMAVFHPYFRFNGSDAADCANFVGRAPHPAFHLLREEEVSAALAGFHLAGKDAFQDPEAVGKFIAERNARFLREQGGEACLRDLRACAASDSIREQAVMEKAETRGEGLG</sequence>
<organism evidence="1 2">
    <name type="scientific">Symbiodinium natans</name>
    <dbReference type="NCBI Taxonomy" id="878477"/>
    <lineage>
        <taxon>Eukaryota</taxon>
        <taxon>Sar</taxon>
        <taxon>Alveolata</taxon>
        <taxon>Dinophyceae</taxon>
        <taxon>Suessiales</taxon>
        <taxon>Symbiodiniaceae</taxon>
        <taxon>Symbiodinium</taxon>
    </lineage>
</organism>